<accession>A0A9D2HGH4</accession>
<dbReference type="PANTHER" id="PTHR46268">
    <property type="entry name" value="STRESS RESPONSE PROTEIN NHAX"/>
    <property type="match status" value="1"/>
</dbReference>
<proteinExistence type="inferred from homology"/>
<dbReference type="PANTHER" id="PTHR46268:SF6">
    <property type="entry name" value="UNIVERSAL STRESS PROTEIN UP12"/>
    <property type="match status" value="1"/>
</dbReference>
<gene>
    <name evidence="3" type="ORF">H9962_09455</name>
</gene>
<evidence type="ECO:0000259" key="2">
    <source>
        <dbReference type="Pfam" id="PF00582"/>
    </source>
</evidence>
<reference evidence="3" key="2">
    <citation type="submission" date="2021-04" db="EMBL/GenBank/DDBJ databases">
        <authorList>
            <person name="Gilroy R."/>
        </authorList>
    </citation>
    <scope>NUCLEOTIDE SEQUENCE</scope>
    <source>
        <strain evidence="3">CHK186-16707</strain>
    </source>
</reference>
<dbReference type="Gene3D" id="3.40.50.620">
    <property type="entry name" value="HUPs"/>
    <property type="match status" value="1"/>
</dbReference>
<evidence type="ECO:0000313" key="4">
    <source>
        <dbReference type="Proteomes" id="UP000824225"/>
    </source>
</evidence>
<reference evidence="3" key="1">
    <citation type="journal article" date="2021" name="PeerJ">
        <title>Extensive microbial diversity within the chicken gut microbiome revealed by metagenomics and culture.</title>
        <authorList>
            <person name="Gilroy R."/>
            <person name="Ravi A."/>
            <person name="Getino M."/>
            <person name="Pursley I."/>
            <person name="Horton D.L."/>
            <person name="Alikhan N.F."/>
            <person name="Baker D."/>
            <person name="Gharbi K."/>
            <person name="Hall N."/>
            <person name="Watson M."/>
            <person name="Adriaenssens E.M."/>
            <person name="Foster-Nyarko E."/>
            <person name="Jarju S."/>
            <person name="Secka A."/>
            <person name="Antonio M."/>
            <person name="Oren A."/>
            <person name="Chaudhuri R.R."/>
            <person name="La Ragione R."/>
            <person name="Hildebrand F."/>
            <person name="Pallen M.J."/>
        </authorList>
    </citation>
    <scope>NUCLEOTIDE SEQUENCE</scope>
    <source>
        <strain evidence="3">CHK186-16707</strain>
    </source>
</reference>
<protein>
    <submittedName>
        <fullName evidence="3">Universal stress protein</fullName>
    </submittedName>
</protein>
<comment type="similarity">
    <text evidence="1">Belongs to the universal stress protein A family.</text>
</comment>
<dbReference type="SUPFAM" id="SSF52402">
    <property type="entry name" value="Adenine nucleotide alpha hydrolases-like"/>
    <property type="match status" value="1"/>
</dbReference>
<feature type="domain" description="UspA" evidence="2">
    <location>
        <begin position="5"/>
        <end position="144"/>
    </location>
</feature>
<comment type="caution">
    <text evidence="3">The sequence shown here is derived from an EMBL/GenBank/DDBJ whole genome shotgun (WGS) entry which is preliminary data.</text>
</comment>
<dbReference type="Proteomes" id="UP000824225">
    <property type="component" value="Unassembled WGS sequence"/>
</dbReference>
<dbReference type="CDD" id="cd00293">
    <property type="entry name" value="USP-like"/>
    <property type="match status" value="1"/>
</dbReference>
<dbReference type="EMBL" id="DXAN01000030">
    <property type="protein sequence ID" value="HJA09395.1"/>
    <property type="molecule type" value="Genomic_DNA"/>
</dbReference>
<name>A0A9D2HGH4_9BACT</name>
<dbReference type="InterPro" id="IPR014729">
    <property type="entry name" value="Rossmann-like_a/b/a_fold"/>
</dbReference>
<organism evidence="3 4">
    <name type="scientific">Candidatus Mailhella merdigallinarum</name>
    <dbReference type="NCBI Taxonomy" id="2838658"/>
    <lineage>
        <taxon>Bacteria</taxon>
        <taxon>Pseudomonadati</taxon>
        <taxon>Thermodesulfobacteriota</taxon>
        <taxon>Desulfovibrionia</taxon>
        <taxon>Desulfovibrionales</taxon>
        <taxon>Desulfovibrionaceae</taxon>
        <taxon>Mailhella</taxon>
    </lineage>
</organism>
<sequence length="157" mass="17421">MALFSTIICCINLTENSNDIVQYTRDIAKIDDARVIVVHALPSTAHLLNYVTSRSMVESILDESKARTEKFLKEFVEKNFAGLKAEPLLMSGNPARELIELADKVCADLIIMGSISTKGLFSFMFSRPSESVIGHTRVPVMVIPNDLNLECTPPDDF</sequence>
<dbReference type="InterPro" id="IPR006016">
    <property type="entry name" value="UspA"/>
</dbReference>
<dbReference type="Pfam" id="PF00582">
    <property type="entry name" value="Usp"/>
    <property type="match status" value="1"/>
</dbReference>
<dbReference type="AlphaFoldDB" id="A0A9D2HGH4"/>
<evidence type="ECO:0000256" key="1">
    <source>
        <dbReference type="ARBA" id="ARBA00008791"/>
    </source>
</evidence>
<evidence type="ECO:0000313" key="3">
    <source>
        <dbReference type="EMBL" id="HJA09395.1"/>
    </source>
</evidence>